<dbReference type="GO" id="GO:0008176">
    <property type="term" value="F:tRNA (guanine(46)-N7)-methyltransferase activity"/>
    <property type="evidence" value="ECO:0007669"/>
    <property type="project" value="UniProtKB-UniRule"/>
</dbReference>
<proteinExistence type="inferred from homology"/>
<evidence type="ECO:0000256" key="5">
    <source>
        <dbReference type="ARBA" id="ARBA00022691"/>
    </source>
</evidence>
<dbReference type="PANTHER" id="PTHR23417:SF14">
    <property type="entry name" value="PENTACOTRIPEPTIDE-REPEAT REGION OF PRORP DOMAIN-CONTAINING PROTEIN"/>
    <property type="match status" value="1"/>
</dbReference>
<feature type="binding site" evidence="7">
    <location>
        <position position="68"/>
    </location>
    <ligand>
        <name>S-adenosyl-L-methionine</name>
        <dbReference type="ChEBI" id="CHEBI:59789"/>
    </ligand>
</feature>
<feature type="binding site" evidence="7">
    <location>
        <position position="93"/>
    </location>
    <ligand>
        <name>S-adenosyl-L-methionine</name>
        <dbReference type="ChEBI" id="CHEBI:59789"/>
    </ligand>
</feature>
<dbReference type="InterPro" id="IPR029063">
    <property type="entry name" value="SAM-dependent_MTases_sf"/>
</dbReference>
<gene>
    <name evidence="7" type="primary">trmB</name>
    <name evidence="8" type="ORF">SAMN02927930_00637</name>
</gene>
<name>A0A1G6B3N8_9GAMM</name>
<accession>A0A1G6B3N8</accession>
<keyword evidence="6 7" id="KW-0819">tRNA processing</keyword>
<keyword evidence="4 7" id="KW-0808">Transferase</keyword>
<evidence type="ECO:0000313" key="9">
    <source>
        <dbReference type="Proteomes" id="UP000199626"/>
    </source>
</evidence>
<dbReference type="SUPFAM" id="SSF53335">
    <property type="entry name" value="S-adenosyl-L-methionine-dependent methyltransferases"/>
    <property type="match status" value="1"/>
</dbReference>
<feature type="binding site" evidence="7">
    <location>
        <position position="179"/>
    </location>
    <ligand>
        <name>substrate</name>
    </ligand>
</feature>
<dbReference type="FunFam" id="3.40.50.150:FF:000024">
    <property type="entry name" value="tRNA (guanine-N(7)-)-methyltransferase"/>
    <property type="match status" value="1"/>
</dbReference>
<evidence type="ECO:0000256" key="3">
    <source>
        <dbReference type="ARBA" id="ARBA00022603"/>
    </source>
</evidence>
<dbReference type="EC" id="2.1.1.33" evidence="7"/>
<comment type="pathway">
    <text evidence="7">tRNA modification; N(7)-methylguanine-tRNA biosynthesis.</text>
</comment>
<dbReference type="PROSITE" id="PS51625">
    <property type="entry name" value="SAM_MT_TRMB"/>
    <property type="match status" value="1"/>
</dbReference>
<evidence type="ECO:0000256" key="6">
    <source>
        <dbReference type="ARBA" id="ARBA00022694"/>
    </source>
</evidence>
<dbReference type="RefSeq" id="WP_092591664.1">
    <property type="nucleotide sequence ID" value="NZ_FMXN01000002.1"/>
</dbReference>
<dbReference type="PANTHER" id="PTHR23417">
    <property type="entry name" value="3-DEOXY-D-MANNO-OCTULOSONIC-ACID TRANSFERASE/TRNA GUANINE-N 7 - -METHYLTRANSFERASE"/>
    <property type="match status" value="1"/>
</dbReference>
<dbReference type="GO" id="GO:0043527">
    <property type="term" value="C:tRNA methyltransferase complex"/>
    <property type="evidence" value="ECO:0007669"/>
    <property type="project" value="TreeGrafter"/>
</dbReference>
<sequence>MSSEHIEQASSDTTFRRKIRSFVKREGRLTKGQAAALERVWPQLGLTHAQGPLALEQVFGRQAPTVLEIGFGMGASLVQMAAAAPEKNFIGIEVHRPGVGACLMDAEQAQITNLRVYEHDAVEILQDCIADASLAGVQIFFPDPWHKKRHHKRRLIQPEFVELLRQKLAVGGVLHLATDWENYAEHMLEVMSAAPHWRNLSADNTYIPRPEERPYTKFEKRGERLGHGVWDLKFERVE</sequence>
<evidence type="ECO:0000256" key="2">
    <source>
        <dbReference type="ARBA" id="ARBA00003015"/>
    </source>
</evidence>
<evidence type="ECO:0000256" key="1">
    <source>
        <dbReference type="ARBA" id="ARBA00000142"/>
    </source>
</evidence>
<dbReference type="STRING" id="1159017.SAMN02927930_00637"/>
<dbReference type="CDD" id="cd02440">
    <property type="entry name" value="AdoMet_MTases"/>
    <property type="match status" value="1"/>
</dbReference>
<reference evidence="9" key="1">
    <citation type="submission" date="2016-10" db="EMBL/GenBank/DDBJ databases">
        <authorList>
            <person name="Varghese N."/>
            <person name="Submissions S."/>
        </authorList>
    </citation>
    <scope>NUCLEOTIDE SEQUENCE [LARGE SCALE GENOMIC DNA]</scope>
    <source>
        <strain evidence="9">CGMCC 1.10824</strain>
    </source>
</reference>
<dbReference type="InterPro" id="IPR055361">
    <property type="entry name" value="tRNA_methyltr_TrmB_bact"/>
</dbReference>
<evidence type="ECO:0000313" key="8">
    <source>
        <dbReference type="EMBL" id="SDB15281.1"/>
    </source>
</evidence>
<evidence type="ECO:0000256" key="7">
    <source>
        <dbReference type="HAMAP-Rule" id="MF_01057"/>
    </source>
</evidence>
<dbReference type="EMBL" id="FMXN01000002">
    <property type="protein sequence ID" value="SDB15281.1"/>
    <property type="molecule type" value="Genomic_DNA"/>
</dbReference>
<keyword evidence="5 7" id="KW-0949">S-adenosyl-L-methionine</keyword>
<evidence type="ECO:0000256" key="4">
    <source>
        <dbReference type="ARBA" id="ARBA00022679"/>
    </source>
</evidence>
<feature type="binding site" evidence="7">
    <location>
        <position position="120"/>
    </location>
    <ligand>
        <name>S-adenosyl-L-methionine</name>
        <dbReference type="ChEBI" id="CHEBI:59789"/>
    </ligand>
</feature>
<comment type="caution">
    <text evidence="7">Lacks conserved residue(s) required for the propagation of feature annotation.</text>
</comment>
<feature type="binding site" evidence="7">
    <location>
        <begin position="216"/>
        <end position="219"/>
    </location>
    <ligand>
        <name>substrate</name>
    </ligand>
</feature>
<organism evidence="8 9">
    <name type="scientific">Pseudidiomarina indica</name>
    <dbReference type="NCBI Taxonomy" id="1159017"/>
    <lineage>
        <taxon>Bacteria</taxon>
        <taxon>Pseudomonadati</taxon>
        <taxon>Pseudomonadota</taxon>
        <taxon>Gammaproteobacteria</taxon>
        <taxon>Alteromonadales</taxon>
        <taxon>Idiomarinaceae</taxon>
        <taxon>Pseudidiomarina</taxon>
    </lineage>
</organism>
<comment type="catalytic activity">
    <reaction evidence="1 7">
        <text>guanosine(46) in tRNA + S-adenosyl-L-methionine = N(7)-methylguanosine(46) in tRNA + S-adenosyl-L-homocysteine</text>
        <dbReference type="Rhea" id="RHEA:42708"/>
        <dbReference type="Rhea" id="RHEA-COMP:10188"/>
        <dbReference type="Rhea" id="RHEA-COMP:10189"/>
        <dbReference type="ChEBI" id="CHEBI:57856"/>
        <dbReference type="ChEBI" id="CHEBI:59789"/>
        <dbReference type="ChEBI" id="CHEBI:74269"/>
        <dbReference type="ChEBI" id="CHEBI:74480"/>
        <dbReference type="EC" id="2.1.1.33"/>
    </reaction>
</comment>
<feature type="binding site" evidence="7">
    <location>
        <position position="147"/>
    </location>
    <ligand>
        <name>substrate</name>
    </ligand>
</feature>
<dbReference type="Proteomes" id="UP000199626">
    <property type="component" value="Unassembled WGS sequence"/>
</dbReference>
<keyword evidence="3 7" id="KW-0489">Methyltransferase</keyword>
<dbReference type="InterPro" id="IPR003358">
    <property type="entry name" value="tRNA_(Gua-N-7)_MeTrfase_Trmb"/>
</dbReference>
<feature type="binding site" evidence="7">
    <location>
        <position position="143"/>
    </location>
    <ligand>
        <name>S-adenosyl-L-methionine</name>
        <dbReference type="ChEBI" id="CHEBI:59789"/>
    </ligand>
</feature>
<dbReference type="Pfam" id="PF02390">
    <property type="entry name" value="Methyltransf_4"/>
    <property type="match status" value="1"/>
</dbReference>
<dbReference type="OrthoDB" id="9802090at2"/>
<comment type="function">
    <text evidence="2 7">Catalyzes the formation of N(7)-methylguanine at position 46 (m7G46) in tRNA.</text>
</comment>
<protein>
    <recommendedName>
        <fullName evidence="7">tRNA (guanine-N(7)-)-methyltransferase</fullName>
        <ecNumber evidence="7">2.1.1.33</ecNumber>
    </recommendedName>
    <alternativeName>
        <fullName evidence="7">tRNA (guanine(46)-N(7))-methyltransferase</fullName>
    </alternativeName>
    <alternativeName>
        <fullName evidence="7">tRNA(m7G46)-methyltransferase</fullName>
    </alternativeName>
</protein>
<dbReference type="NCBIfam" id="TIGR00091">
    <property type="entry name" value="tRNA (guanosine(46)-N7)-methyltransferase TrmB"/>
    <property type="match status" value="1"/>
</dbReference>
<keyword evidence="9" id="KW-1185">Reference proteome</keyword>
<dbReference type="Gene3D" id="3.40.50.150">
    <property type="entry name" value="Vaccinia Virus protein VP39"/>
    <property type="match status" value="1"/>
</dbReference>
<comment type="similarity">
    <text evidence="7">Belongs to the class I-like SAM-binding methyltransferase superfamily. TrmB family.</text>
</comment>
<dbReference type="HAMAP" id="MF_01057">
    <property type="entry name" value="tRNA_methyltr_TrmB"/>
    <property type="match status" value="1"/>
</dbReference>
<dbReference type="AlphaFoldDB" id="A0A1G6B3N8"/>
<dbReference type="UniPathway" id="UPA00989"/>